<dbReference type="Pfam" id="PF22483">
    <property type="entry name" value="Mu-transpos_C_2"/>
    <property type="match status" value="1"/>
</dbReference>
<feature type="domain" description="Integrase catalytic" evidence="2">
    <location>
        <begin position="140"/>
        <end position="315"/>
    </location>
</feature>
<dbReference type="NCBIfam" id="NF033546">
    <property type="entry name" value="transpos_IS21"/>
    <property type="match status" value="1"/>
</dbReference>
<dbReference type="SUPFAM" id="SSF53098">
    <property type="entry name" value="Ribonuclease H-like"/>
    <property type="match status" value="1"/>
</dbReference>
<dbReference type="InterPro" id="IPR001584">
    <property type="entry name" value="Integrase_cat-core"/>
</dbReference>
<dbReference type="PROSITE" id="PS50994">
    <property type="entry name" value="INTEGRASE"/>
    <property type="match status" value="1"/>
</dbReference>
<dbReference type="InterPro" id="IPR012337">
    <property type="entry name" value="RNaseH-like_sf"/>
</dbReference>
<dbReference type="InterPro" id="IPR054353">
    <property type="entry name" value="IstA-like_C"/>
</dbReference>
<protein>
    <submittedName>
        <fullName evidence="3">Unannotated protein</fullName>
    </submittedName>
</protein>
<dbReference type="Gene3D" id="3.30.420.10">
    <property type="entry name" value="Ribonuclease H-like superfamily/Ribonuclease H"/>
    <property type="match status" value="1"/>
</dbReference>
<dbReference type="EMBL" id="CAEZTT010000156">
    <property type="protein sequence ID" value="CAB4583933.1"/>
    <property type="molecule type" value="Genomic_DNA"/>
</dbReference>
<gene>
    <name evidence="3" type="ORF">UFOPK1726_01102</name>
</gene>
<accession>A0A6J6F9S1</accession>
<proteinExistence type="inferred from homology"/>
<reference evidence="3" key="1">
    <citation type="submission" date="2020-05" db="EMBL/GenBank/DDBJ databases">
        <authorList>
            <person name="Chiriac C."/>
            <person name="Salcher M."/>
            <person name="Ghai R."/>
            <person name="Kavagutti S V."/>
        </authorList>
    </citation>
    <scope>NUCLEOTIDE SEQUENCE</scope>
</reference>
<evidence type="ECO:0000256" key="1">
    <source>
        <dbReference type="ARBA" id="ARBA00009277"/>
    </source>
</evidence>
<name>A0A6J6F9S1_9ZZZZ</name>
<dbReference type="PANTHER" id="PTHR35004">
    <property type="entry name" value="TRANSPOSASE RV3428C-RELATED"/>
    <property type="match status" value="1"/>
</dbReference>
<sequence>MNTRTRRRLVERKIVEKLREGIGVNRICRELKVGKRRVKDTCQRALEAGYLDGSTPMPAYPEALFPDPADGRAQKESQGWKELTQHLEWIKERLESNWHAITVYEELPVKVTRSCFYRFLAKQGLTKGLHREQLRVVPEIVHVPGEALQVDWGHLWTATNAEGRKIKIWVFAGVLGYSRVITARVMTECDQQRTLSALAELYEAIGGVPRRTTSDNPKVFALKADKYEPTIHPIYERFASHYGTTIECLMPKTPQQKGKVERIIPYLRRLLEAFLGDKSDVAAIQAYLDRKLTLATERCHGTTRERPIDRWRNEEQPALKTLPALPYDMEHYHQGRVRRDGHVRFLGKYYSVSEEFITKEVVVIGNSRQVAIYHENRLIETHERVLDRTRTKSTKPHHRKPWEQVCDNHEGLTAQALKIGPCVAQLVEKILLKGDGFIDYRRIWGILSLVKTYPNDEIDAACEDALLHDSLSYAAVRSYLINASSAQALNATEGSLSKTFSSRFQRDISEYSQMLLSLGTTKGDDAYEH</sequence>
<evidence type="ECO:0000313" key="3">
    <source>
        <dbReference type="EMBL" id="CAB4583933.1"/>
    </source>
</evidence>
<comment type="similarity">
    <text evidence="1">Belongs to the transposase IS21/IS408/IS1162 family.</text>
</comment>
<dbReference type="GO" id="GO:0015074">
    <property type="term" value="P:DNA integration"/>
    <property type="evidence" value="ECO:0007669"/>
    <property type="project" value="InterPro"/>
</dbReference>
<evidence type="ECO:0000259" key="2">
    <source>
        <dbReference type="PROSITE" id="PS50994"/>
    </source>
</evidence>
<dbReference type="GO" id="GO:0003676">
    <property type="term" value="F:nucleic acid binding"/>
    <property type="evidence" value="ECO:0007669"/>
    <property type="project" value="InterPro"/>
</dbReference>
<dbReference type="AlphaFoldDB" id="A0A6J6F9S1"/>
<dbReference type="InterPro" id="IPR036397">
    <property type="entry name" value="RNaseH_sf"/>
</dbReference>
<organism evidence="3">
    <name type="scientific">freshwater metagenome</name>
    <dbReference type="NCBI Taxonomy" id="449393"/>
    <lineage>
        <taxon>unclassified sequences</taxon>
        <taxon>metagenomes</taxon>
        <taxon>ecological metagenomes</taxon>
    </lineage>
</organism>